<name>I4YMF6_9HYPH</name>
<reference evidence="1 2" key="1">
    <citation type="submission" date="2012-02" db="EMBL/GenBank/DDBJ databases">
        <title>Improved High-Quality Draft sequence of Microvirga sp. WSM3557.</title>
        <authorList>
            <consortium name="US DOE Joint Genome Institute"/>
            <person name="Lucas S."/>
            <person name="Han J."/>
            <person name="Lapidus A."/>
            <person name="Cheng J.-F."/>
            <person name="Goodwin L."/>
            <person name="Pitluck S."/>
            <person name="Peters L."/>
            <person name="Zhang X."/>
            <person name="Detter J.C."/>
            <person name="Han C."/>
            <person name="Tapia R."/>
            <person name="Land M."/>
            <person name="Hauser L."/>
            <person name="Kyrpides N."/>
            <person name="Ivanova N."/>
            <person name="Pagani I."/>
            <person name="Brau L."/>
            <person name="Yates R."/>
            <person name="O'Hara G."/>
            <person name="Rui T."/>
            <person name="Howieson J."/>
            <person name="Reeve W."/>
            <person name="Woyke T."/>
        </authorList>
    </citation>
    <scope>NUCLEOTIDE SEQUENCE [LARGE SCALE GENOMIC DNA]</scope>
    <source>
        <strain evidence="1 2">WSM3557</strain>
    </source>
</reference>
<keyword evidence="2" id="KW-1185">Reference proteome</keyword>
<dbReference type="RefSeq" id="WP_009493385.1">
    <property type="nucleotide sequence ID" value="NZ_CP141048.1"/>
</dbReference>
<gene>
    <name evidence="1" type="ORF">MicloDRAFT_00058690</name>
</gene>
<evidence type="ECO:0000313" key="2">
    <source>
        <dbReference type="Proteomes" id="UP000003947"/>
    </source>
</evidence>
<dbReference type="PATRIC" id="fig|864069.3.peg.6297"/>
<sequence precursor="true">MNGHRTLVWFACSVISTFGFIPVVFAQHQGIAGSMSDEDIIKSAMAAAPPAVAKDATIVDVSPDGKTRVVRKGTNGFTCLADNPNTPGPDPMCGDKNAMEWAQAWLEKKEPPRNKVGFMYMLSGGTDASNTDPYAQKPEPNNNWIETGPHVMVVGAKGMMEGYPRTPKPDTTQPYVMWPDTPYEHLMLPVRSPEAATR</sequence>
<accession>I4YMF6</accession>
<dbReference type="EMBL" id="JH660647">
    <property type="protein sequence ID" value="EIM25148.1"/>
    <property type="molecule type" value="Genomic_DNA"/>
</dbReference>
<organism evidence="1 2">
    <name type="scientific">Microvirga lotononidis</name>
    <dbReference type="NCBI Taxonomy" id="864069"/>
    <lineage>
        <taxon>Bacteria</taxon>
        <taxon>Pseudomonadati</taxon>
        <taxon>Pseudomonadota</taxon>
        <taxon>Alphaproteobacteria</taxon>
        <taxon>Hyphomicrobiales</taxon>
        <taxon>Methylobacteriaceae</taxon>
        <taxon>Microvirga</taxon>
    </lineage>
</organism>
<protein>
    <submittedName>
        <fullName evidence="1">Uncharacterized protein</fullName>
    </submittedName>
</protein>
<dbReference type="OrthoDB" id="4760845at2"/>
<dbReference type="HOGENOM" id="CLU_098121_0_0_5"/>
<dbReference type="Proteomes" id="UP000003947">
    <property type="component" value="Unassembled WGS sequence"/>
</dbReference>
<evidence type="ECO:0000313" key="1">
    <source>
        <dbReference type="EMBL" id="EIM25148.1"/>
    </source>
</evidence>
<dbReference type="AlphaFoldDB" id="I4YMF6"/>
<dbReference type="eggNOG" id="ENOG502ZC6I">
    <property type="taxonomic scope" value="Bacteria"/>
</dbReference>
<proteinExistence type="predicted"/>